<evidence type="ECO:0000256" key="2">
    <source>
        <dbReference type="ARBA" id="ARBA00039140"/>
    </source>
</evidence>
<comment type="catalytic activity">
    <reaction evidence="3">
        <text>[protein]-L-glutamate 5-O-methyl ester + H2O = L-glutamyl-[protein] + methanol + H(+)</text>
        <dbReference type="Rhea" id="RHEA:23236"/>
        <dbReference type="Rhea" id="RHEA-COMP:10208"/>
        <dbReference type="Rhea" id="RHEA-COMP:10311"/>
        <dbReference type="ChEBI" id="CHEBI:15377"/>
        <dbReference type="ChEBI" id="CHEBI:15378"/>
        <dbReference type="ChEBI" id="CHEBI:17790"/>
        <dbReference type="ChEBI" id="CHEBI:29973"/>
        <dbReference type="ChEBI" id="CHEBI:82795"/>
        <dbReference type="EC" id="3.1.1.61"/>
    </reaction>
</comment>
<dbReference type="Proteomes" id="UP001293718">
    <property type="component" value="Unassembled WGS sequence"/>
</dbReference>
<dbReference type="InterPro" id="IPR000673">
    <property type="entry name" value="Sig_transdc_resp-reg_Me-estase"/>
</dbReference>
<keyword evidence="1 4" id="KW-0378">Hydrolase</keyword>
<feature type="active site" evidence="4">
    <location>
        <position position="141"/>
    </location>
</feature>
<evidence type="ECO:0000256" key="3">
    <source>
        <dbReference type="ARBA" id="ARBA00048267"/>
    </source>
</evidence>
<keyword evidence="7" id="KW-1185">Reference proteome</keyword>
<dbReference type="PROSITE" id="PS50122">
    <property type="entry name" value="CHEB"/>
    <property type="match status" value="1"/>
</dbReference>
<feature type="active site" evidence="4">
    <location>
        <position position="48"/>
    </location>
</feature>
<dbReference type="SUPFAM" id="SSF52738">
    <property type="entry name" value="Methylesterase CheB, C-terminal domain"/>
    <property type="match status" value="1"/>
</dbReference>
<reference evidence="6 7" key="1">
    <citation type="submission" date="2023-11" db="EMBL/GenBank/DDBJ databases">
        <title>Draft genome of Azohydromonas lata strain H1 (DSM1123), a polyhydroxyalkanoate producer.</title>
        <authorList>
            <person name="Traversa D."/>
            <person name="D'Addabbo P."/>
            <person name="Pazzani C."/>
            <person name="Manzari C."/>
            <person name="Chiara M."/>
            <person name="Scrascia M."/>
        </authorList>
    </citation>
    <scope>NUCLEOTIDE SEQUENCE [LARGE SCALE GENOMIC DNA]</scope>
    <source>
        <strain evidence="6 7">H1</strain>
    </source>
</reference>
<name>A0ABU5IPX8_9BURK</name>
<organism evidence="6 7">
    <name type="scientific">Azohydromonas lata</name>
    <dbReference type="NCBI Taxonomy" id="45677"/>
    <lineage>
        <taxon>Bacteria</taxon>
        <taxon>Pseudomonadati</taxon>
        <taxon>Pseudomonadota</taxon>
        <taxon>Betaproteobacteria</taxon>
        <taxon>Burkholderiales</taxon>
        <taxon>Sphaerotilaceae</taxon>
        <taxon>Azohydromonas</taxon>
    </lineage>
</organism>
<evidence type="ECO:0000256" key="4">
    <source>
        <dbReference type="PROSITE-ProRule" id="PRU00050"/>
    </source>
</evidence>
<evidence type="ECO:0000313" key="6">
    <source>
        <dbReference type="EMBL" id="MDZ5460938.1"/>
    </source>
</evidence>
<keyword evidence="4" id="KW-0145">Chemotaxis</keyword>
<dbReference type="Pfam" id="PF01339">
    <property type="entry name" value="CheB_methylest"/>
    <property type="match status" value="1"/>
</dbReference>
<dbReference type="CDD" id="cd16433">
    <property type="entry name" value="CheB"/>
    <property type="match status" value="1"/>
</dbReference>
<evidence type="ECO:0000256" key="1">
    <source>
        <dbReference type="ARBA" id="ARBA00022801"/>
    </source>
</evidence>
<evidence type="ECO:0000259" key="5">
    <source>
        <dbReference type="PROSITE" id="PS50122"/>
    </source>
</evidence>
<feature type="active site" evidence="4">
    <location>
        <position position="21"/>
    </location>
</feature>
<dbReference type="PANTHER" id="PTHR42872">
    <property type="entry name" value="PROTEIN-GLUTAMATE METHYLESTERASE/PROTEIN-GLUTAMINE GLUTAMINASE"/>
    <property type="match status" value="1"/>
</dbReference>
<comment type="caution">
    <text evidence="6">The sequence shown here is derived from an EMBL/GenBank/DDBJ whole genome shotgun (WGS) entry which is preliminary data.</text>
</comment>
<dbReference type="InterPro" id="IPR035909">
    <property type="entry name" value="CheB_C"/>
</dbReference>
<protein>
    <recommendedName>
        <fullName evidence="2">protein-glutamate methylesterase</fullName>
        <ecNumber evidence="2">3.1.1.61</ecNumber>
    </recommendedName>
</protein>
<dbReference type="Gene3D" id="3.40.50.180">
    <property type="entry name" value="Methylesterase CheB, C-terminal domain"/>
    <property type="match status" value="1"/>
</dbReference>
<accession>A0ABU5IPX8</accession>
<gene>
    <name evidence="6" type="ORF">SM757_30625</name>
</gene>
<evidence type="ECO:0000313" key="7">
    <source>
        <dbReference type="Proteomes" id="UP001293718"/>
    </source>
</evidence>
<feature type="domain" description="CheB-type methylesterase" evidence="5">
    <location>
        <begin position="9"/>
        <end position="197"/>
    </location>
</feature>
<dbReference type="RefSeq" id="WP_322468246.1">
    <property type="nucleotide sequence ID" value="NZ_JAXOJX010000089.1"/>
</dbReference>
<dbReference type="PANTHER" id="PTHR42872:SF6">
    <property type="entry name" value="PROTEIN-GLUTAMATE METHYLESTERASE_PROTEIN-GLUTAMINE GLUTAMINASE"/>
    <property type="match status" value="1"/>
</dbReference>
<dbReference type="EC" id="3.1.1.61" evidence="2"/>
<dbReference type="EMBL" id="JAXOJX010000089">
    <property type="protein sequence ID" value="MDZ5460938.1"/>
    <property type="molecule type" value="Genomic_DNA"/>
</dbReference>
<sequence length="197" mass="19985">MTPSHEFNPQRDADAVVLGASAGGVQALQALLGSLPAGFAPALLVVLHLSPGRESRLAELLGAGCALPVAEALDKQPVRGGTVTLAPPDYHLLVEPDLTLALSVDEPVLFSRPAIDPLFESAAATYGPRLLALLLTGASNDGSAGLAAVRARGGQAWVQDPSSASVPTMPAAALAHAGADAVLTLDDMCRRLAACTK</sequence>
<proteinExistence type="predicted"/>